<dbReference type="RefSeq" id="WP_290361996.1">
    <property type="nucleotide sequence ID" value="NZ_JAUFQU010000001.1"/>
</dbReference>
<reference evidence="3" key="1">
    <citation type="journal article" date="2019" name="Int. J. Syst. Evol. Microbiol.">
        <title>The Global Catalogue of Microorganisms (GCM) 10K type strain sequencing project: providing services to taxonomists for standard genome sequencing and annotation.</title>
        <authorList>
            <consortium name="The Broad Institute Genomics Platform"/>
            <consortium name="The Broad Institute Genome Sequencing Center for Infectious Disease"/>
            <person name="Wu L."/>
            <person name="Ma J."/>
        </authorList>
    </citation>
    <scope>NUCLEOTIDE SEQUENCE [LARGE SCALE GENOMIC DNA]</scope>
    <source>
        <strain evidence="3">CECT 7184</strain>
    </source>
</reference>
<protein>
    <submittedName>
        <fullName evidence="2">Uncharacterized protein</fullName>
    </submittedName>
</protein>
<sequence>MNTLIKYCRIIAVYSLVAAFCIRFLLTRYYCIENMLWITAAISLLIAMSCLIINKYIFRK</sequence>
<evidence type="ECO:0000313" key="3">
    <source>
        <dbReference type="Proteomes" id="UP001242368"/>
    </source>
</evidence>
<dbReference type="EMBL" id="JAUFQU010000001">
    <property type="protein sequence ID" value="MDN3705847.1"/>
    <property type="molecule type" value="Genomic_DNA"/>
</dbReference>
<keyword evidence="1" id="KW-0472">Membrane</keyword>
<feature type="transmembrane region" description="Helical" evidence="1">
    <location>
        <begin position="36"/>
        <end position="58"/>
    </location>
</feature>
<evidence type="ECO:0000256" key="1">
    <source>
        <dbReference type="SAM" id="Phobius"/>
    </source>
</evidence>
<keyword evidence="1" id="KW-1133">Transmembrane helix</keyword>
<gene>
    <name evidence="2" type="ORF">QW060_01750</name>
</gene>
<comment type="caution">
    <text evidence="2">The sequence shown here is derived from an EMBL/GenBank/DDBJ whole genome shotgun (WGS) entry which is preliminary data.</text>
</comment>
<accession>A0ABT8CRJ2</accession>
<keyword evidence="1" id="KW-0812">Transmembrane</keyword>
<proteinExistence type="predicted"/>
<organism evidence="2 3">
    <name type="scientific">Paenimyroides ceti</name>
    <dbReference type="NCBI Taxonomy" id="395087"/>
    <lineage>
        <taxon>Bacteria</taxon>
        <taxon>Pseudomonadati</taxon>
        <taxon>Bacteroidota</taxon>
        <taxon>Flavobacteriia</taxon>
        <taxon>Flavobacteriales</taxon>
        <taxon>Flavobacteriaceae</taxon>
        <taxon>Paenimyroides</taxon>
    </lineage>
</organism>
<evidence type="ECO:0000313" key="2">
    <source>
        <dbReference type="EMBL" id="MDN3705847.1"/>
    </source>
</evidence>
<feature type="transmembrane region" description="Helical" evidence="1">
    <location>
        <begin position="7"/>
        <end position="30"/>
    </location>
</feature>
<name>A0ABT8CRJ2_9FLAO</name>
<keyword evidence="3" id="KW-1185">Reference proteome</keyword>
<dbReference type="Proteomes" id="UP001242368">
    <property type="component" value="Unassembled WGS sequence"/>
</dbReference>